<name>A0ABY8JMP6_9BRAD</name>
<accession>A0ABY8JMP6</accession>
<keyword evidence="2" id="KW-1185">Reference proteome</keyword>
<dbReference type="RefSeq" id="WP_310885730.1">
    <property type="nucleotide sequence ID" value="NZ_CP121646.1"/>
</dbReference>
<sequence>MSDGALIIYDGECIFCQNYVRLLRLRERIGRVELVDARSGDPRIAQYCCYDLNEGMLLIYGEGTYHGAEAIHVLATLSSTSTLFNRLNQAILSNPATARWLYPLMRAGRNLTLALRGKPQISRGDRKRPTP</sequence>
<reference evidence="1 2" key="1">
    <citation type="submission" date="2023-04" db="EMBL/GenBank/DDBJ databases">
        <title>Australian commercial rhizobial inoculants.</title>
        <authorList>
            <person name="Kohlmeier M.G."/>
            <person name="O'Hara G.W."/>
            <person name="Colombi E."/>
            <person name="Ramsay J.P."/>
            <person name="Terpolilli J."/>
        </authorList>
    </citation>
    <scope>NUCLEOTIDE SEQUENCE [LARGE SCALE GENOMIC DNA]</scope>
    <source>
        <strain evidence="1 2">CB627</strain>
    </source>
</reference>
<gene>
    <name evidence="1" type="ORF">QA636_14980</name>
</gene>
<dbReference type="EMBL" id="CP121646">
    <property type="protein sequence ID" value="WFU66726.1"/>
    <property type="molecule type" value="Genomic_DNA"/>
</dbReference>
<evidence type="ECO:0000313" key="2">
    <source>
        <dbReference type="Proteomes" id="UP001221546"/>
    </source>
</evidence>
<dbReference type="Pfam" id="PF04134">
    <property type="entry name" value="DCC1-like"/>
    <property type="match status" value="1"/>
</dbReference>
<proteinExistence type="predicted"/>
<protein>
    <submittedName>
        <fullName evidence="1">DCC1-like thiol-disulfide oxidoreductase family protein</fullName>
    </submittedName>
</protein>
<dbReference type="Proteomes" id="UP001221546">
    <property type="component" value="Chromosome"/>
</dbReference>
<organism evidence="1 2">
    <name type="scientific">Bradyrhizobium brasilense</name>
    <dbReference type="NCBI Taxonomy" id="1419277"/>
    <lineage>
        <taxon>Bacteria</taxon>
        <taxon>Pseudomonadati</taxon>
        <taxon>Pseudomonadota</taxon>
        <taxon>Alphaproteobacteria</taxon>
        <taxon>Hyphomicrobiales</taxon>
        <taxon>Nitrobacteraceae</taxon>
        <taxon>Bradyrhizobium</taxon>
    </lineage>
</organism>
<evidence type="ECO:0000313" key="1">
    <source>
        <dbReference type="EMBL" id="WFU66726.1"/>
    </source>
</evidence>
<dbReference type="InterPro" id="IPR007263">
    <property type="entry name" value="DCC1-like"/>
</dbReference>